<dbReference type="SUPFAM" id="SSF51971">
    <property type="entry name" value="Nucleotide-binding domain"/>
    <property type="match status" value="1"/>
</dbReference>
<dbReference type="InterPro" id="IPR006076">
    <property type="entry name" value="FAD-dep_OxRdtase"/>
</dbReference>
<dbReference type="PANTHER" id="PTHR13847:SF274">
    <property type="entry name" value="RIESKE 2FE-2S IRON-SULFUR PROTEIN YHFW-RELATED"/>
    <property type="match status" value="1"/>
</dbReference>
<feature type="domain" description="Rieske" evidence="7">
    <location>
        <begin position="443"/>
        <end position="529"/>
    </location>
</feature>
<reference evidence="8" key="2">
    <citation type="submission" date="2020-09" db="EMBL/GenBank/DDBJ databases">
        <authorList>
            <person name="Sun Q."/>
            <person name="Zhou Y."/>
        </authorList>
    </citation>
    <scope>NUCLEOTIDE SEQUENCE</scope>
    <source>
        <strain evidence="8">CGMCC 4.7679</strain>
    </source>
</reference>
<dbReference type="InterPro" id="IPR036188">
    <property type="entry name" value="FAD/NAD-bd_sf"/>
</dbReference>
<dbReference type="Gene3D" id="3.30.9.10">
    <property type="entry name" value="D-Amino Acid Oxidase, subunit A, domain 2"/>
    <property type="match status" value="1"/>
</dbReference>
<evidence type="ECO:0000256" key="5">
    <source>
        <dbReference type="ARBA" id="ARBA00023157"/>
    </source>
</evidence>
<evidence type="ECO:0000313" key="8">
    <source>
        <dbReference type="EMBL" id="GHF82409.1"/>
    </source>
</evidence>
<evidence type="ECO:0000313" key="9">
    <source>
        <dbReference type="Proteomes" id="UP000658656"/>
    </source>
</evidence>
<dbReference type="Proteomes" id="UP000658656">
    <property type="component" value="Unassembled WGS sequence"/>
</dbReference>
<keyword evidence="3" id="KW-0408">Iron</keyword>
<dbReference type="Gene3D" id="3.50.50.60">
    <property type="entry name" value="FAD/NAD(P)-binding domain"/>
    <property type="match status" value="1"/>
</dbReference>
<evidence type="ECO:0000256" key="3">
    <source>
        <dbReference type="ARBA" id="ARBA00023004"/>
    </source>
</evidence>
<proteinExistence type="predicted"/>
<keyword evidence="4" id="KW-0411">Iron-sulfur</keyword>
<dbReference type="AlphaFoldDB" id="A0A8H9IZE7"/>
<dbReference type="PRINTS" id="PR00162">
    <property type="entry name" value="RIESKE"/>
</dbReference>
<organism evidence="8 9">
    <name type="scientific">Amycolatopsis bartoniae</name>
    <dbReference type="NCBI Taxonomy" id="941986"/>
    <lineage>
        <taxon>Bacteria</taxon>
        <taxon>Bacillati</taxon>
        <taxon>Actinomycetota</taxon>
        <taxon>Actinomycetes</taxon>
        <taxon>Pseudonocardiales</taxon>
        <taxon>Pseudonocardiaceae</taxon>
        <taxon>Amycolatopsis</taxon>
    </lineage>
</organism>
<reference evidence="8" key="1">
    <citation type="journal article" date="2014" name="Int. J. Syst. Evol. Microbiol.">
        <title>Complete genome sequence of Corynebacterium casei LMG S-19264T (=DSM 44701T), isolated from a smear-ripened cheese.</title>
        <authorList>
            <consortium name="US DOE Joint Genome Institute (JGI-PGF)"/>
            <person name="Walter F."/>
            <person name="Albersmeier A."/>
            <person name="Kalinowski J."/>
            <person name="Ruckert C."/>
        </authorList>
    </citation>
    <scope>NUCLEOTIDE SEQUENCE</scope>
    <source>
        <strain evidence="8">CGMCC 4.7679</strain>
    </source>
</reference>
<dbReference type="GO" id="GO:0046872">
    <property type="term" value="F:metal ion binding"/>
    <property type="evidence" value="ECO:0007669"/>
    <property type="project" value="UniProtKB-KW"/>
</dbReference>
<dbReference type="GO" id="GO:0005737">
    <property type="term" value="C:cytoplasm"/>
    <property type="evidence" value="ECO:0007669"/>
    <property type="project" value="TreeGrafter"/>
</dbReference>
<evidence type="ECO:0000259" key="7">
    <source>
        <dbReference type="PROSITE" id="PS51296"/>
    </source>
</evidence>
<dbReference type="GO" id="GO:0016020">
    <property type="term" value="C:membrane"/>
    <property type="evidence" value="ECO:0007669"/>
    <property type="project" value="InterPro"/>
</dbReference>
<keyword evidence="2" id="KW-0479">Metal-binding</keyword>
<keyword evidence="9" id="KW-1185">Reference proteome</keyword>
<evidence type="ECO:0000256" key="2">
    <source>
        <dbReference type="ARBA" id="ARBA00022723"/>
    </source>
</evidence>
<dbReference type="SUPFAM" id="SSF50022">
    <property type="entry name" value="ISP domain"/>
    <property type="match status" value="1"/>
</dbReference>
<gene>
    <name evidence="8" type="ORF">GCM10017566_65670</name>
</gene>
<dbReference type="Pfam" id="PF00355">
    <property type="entry name" value="Rieske"/>
    <property type="match status" value="1"/>
</dbReference>
<name>A0A8H9IZE7_9PSEU</name>
<dbReference type="GO" id="GO:0004497">
    <property type="term" value="F:monooxygenase activity"/>
    <property type="evidence" value="ECO:0007669"/>
    <property type="project" value="UniProtKB-ARBA"/>
</dbReference>
<dbReference type="PANTHER" id="PTHR13847">
    <property type="entry name" value="SARCOSINE DEHYDROGENASE-RELATED"/>
    <property type="match status" value="1"/>
</dbReference>
<dbReference type="InterPro" id="IPR005805">
    <property type="entry name" value="Rieske_Fe-S_prot_C"/>
</dbReference>
<evidence type="ECO:0000256" key="6">
    <source>
        <dbReference type="SAM" id="MobiDB-lite"/>
    </source>
</evidence>
<dbReference type="GO" id="GO:0016705">
    <property type="term" value="F:oxidoreductase activity, acting on paired donors, with incorporation or reduction of molecular oxygen"/>
    <property type="evidence" value="ECO:0007669"/>
    <property type="project" value="UniProtKB-ARBA"/>
</dbReference>
<keyword evidence="5" id="KW-1015">Disulfide bond</keyword>
<dbReference type="InterPro" id="IPR036922">
    <property type="entry name" value="Rieske_2Fe-2S_sf"/>
</dbReference>
<dbReference type="EMBL" id="BNAV01000015">
    <property type="protein sequence ID" value="GHF82409.1"/>
    <property type="molecule type" value="Genomic_DNA"/>
</dbReference>
<keyword evidence="1" id="KW-0001">2Fe-2S</keyword>
<comment type="caution">
    <text evidence="8">The sequence shown here is derived from an EMBL/GenBank/DDBJ whole genome shotgun (WGS) entry which is preliminary data.</text>
</comment>
<dbReference type="Pfam" id="PF01266">
    <property type="entry name" value="DAO"/>
    <property type="match status" value="1"/>
</dbReference>
<protein>
    <submittedName>
        <fullName evidence="8">FAD-dependent oxidoreductase</fullName>
    </submittedName>
</protein>
<dbReference type="PROSITE" id="PS51296">
    <property type="entry name" value="RIESKE"/>
    <property type="match status" value="1"/>
</dbReference>
<sequence>MPTAVGAPGRGRSGPAPATLAPPPARFHPHGRGHPGAMQLPDPLSLWVDTAPAPERAARPLPTEVDVVVIGAGIAGLTTAYALANAGRSVLVAEAGQVAGGVSGHTTAKVTAQHALKYASLKSRKGLAGAQQYARSQLDAIDWIERTAAELNLDCDFERRDSFVYSTKDKQVGKLKEEADAAQEAGLPASFVSDVELPITVAGAVRVANQAQFHPRKWLLGLAAAIEGLGGTIIEQARVQRVDERPVPTVHVRGDQVRAQDVVIATHYPILDRGLYFARLEPTRDLVVTGEGDAPDGMYLDADTHHSVRGYDGLLIVGGEHYRTGEHVDVEERYQRLSEVAATFGVKKVTHRWSAHDMSTLDGVPYVGRYHLGTRHLWVATGFGQWGMTGGTAAGLLLDKEIRGEGSPYAGLYDPNRFDLRSGLKLAENNGQVTKHLVGDHVRATVGSGELPSVGEGKVVRRGTQFVATYRADDGNVRSVNARCTHLGCLVAFNNAEKTWDCPCHGSRFGTDGSVIQGPATRDLPPVAD</sequence>
<dbReference type="GO" id="GO:0051537">
    <property type="term" value="F:2 iron, 2 sulfur cluster binding"/>
    <property type="evidence" value="ECO:0007669"/>
    <property type="project" value="UniProtKB-KW"/>
</dbReference>
<evidence type="ECO:0000256" key="1">
    <source>
        <dbReference type="ARBA" id="ARBA00022714"/>
    </source>
</evidence>
<dbReference type="InterPro" id="IPR017941">
    <property type="entry name" value="Rieske_2Fe-2S"/>
</dbReference>
<evidence type="ECO:0000256" key="4">
    <source>
        <dbReference type="ARBA" id="ARBA00023014"/>
    </source>
</evidence>
<dbReference type="Gene3D" id="2.102.10.10">
    <property type="entry name" value="Rieske [2Fe-2S] iron-sulphur domain"/>
    <property type="match status" value="1"/>
</dbReference>
<accession>A0A8H9IZE7</accession>
<feature type="region of interest" description="Disordered" evidence="6">
    <location>
        <begin position="1"/>
        <end position="43"/>
    </location>
</feature>